<dbReference type="EMBL" id="FO203512">
    <property type="protein sequence ID" value="CCK75814.1"/>
    <property type="molecule type" value="Genomic_DNA"/>
</dbReference>
<evidence type="ECO:0000256" key="1">
    <source>
        <dbReference type="SAM" id="SignalP"/>
    </source>
</evidence>
<feature type="chain" id="PRO_5004374372" evidence="1">
    <location>
        <begin position="39"/>
        <end position="171"/>
    </location>
</feature>
<keyword evidence="3" id="KW-1185">Reference proteome</keyword>
<keyword evidence="1" id="KW-0732">Signal</keyword>
<gene>
    <name evidence="2" type="ORF">OLEAN_C16380</name>
</gene>
<dbReference type="AlphaFoldDB" id="R4YTH4"/>
<protein>
    <submittedName>
        <fullName evidence="2">Uncharacterized protein</fullName>
    </submittedName>
</protein>
<dbReference type="KEGG" id="oai:OLEAN_C16380"/>
<name>R4YTH4_OLEAN</name>
<sequence length="171" mass="19369">MQYRNVLVMILVRLLSPLSTLLPVAALLMATMSSHAVAEDVYIKALYKMPSSIKQLRQICPWRSATTRGTIRLMQVEEKGAHRLYVQWLREGIAGTEEAPLSTIGIKEINQDHYYRFDLPEGRLMAGACSIETIMEDIVDESRFRLTLYLMGPGEYEAHTTRLLDGGIKLP</sequence>
<feature type="signal peptide" evidence="1">
    <location>
        <begin position="1"/>
        <end position="38"/>
    </location>
</feature>
<dbReference type="HOGENOM" id="CLU_1561350_0_0_6"/>
<accession>R4YTH4</accession>
<evidence type="ECO:0000313" key="2">
    <source>
        <dbReference type="EMBL" id="CCK75814.1"/>
    </source>
</evidence>
<dbReference type="OrthoDB" id="6120866at2"/>
<organism evidence="2 3">
    <name type="scientific">Oleispira antarctica RB-8</name>
    <dbReference type="NCBI Taxonomy" id="698738"/>
    <lineage>
        <taxon>Bacteria</taxon>
        <taxon>Pseudomonadati</taxon>
        <taxon>Pseudomonadota</taxon>
        <taxon>Gammaproteobacteria</taxon>
        <taxon>Oceanospirillales</taxon>
        <taxon>Oceanospirillaceae</taxon>
        <taxon>Oleispira</taxon>
    </lineage>
</organism>
<proteinExistence type="predicted"/>
<reference evidence="2 3" key="1">
    <citation type="journal article" date="2013" name="Nat. Commun.">
        <title>Genome sequence and functional genomic analysis of the oil-degrading bacterium Oleispira antarctica.</title>
        <authorList>
            <person name="Kube M."/>
            <person name="Chernikova T.N."/>
            <person name="Al-Ramahi Y."/>
            <person name="Beloqui A."/>
            <person name="Lopez-Cortez N."/>
            <person name="Guazzaroni M.E."/>
            <person name="Heipieper H.J."/>
            <person name="Klages S."/>
            <person name="Kotsyurbenko O.R."/>
            <person name="Langer I."/>
            <person name="Nechitaylo T.Y."/>
            <person name="Lunsdorf H."/>
            <person name="Fernandez M."/>
            <person name="Juarez S."/>
            <person name="Ciordia S."/>
            <person name="Singer A."/>
            <person name="Kagan O."/>
            <person name="Egorova O."/>
            <person name="Petit P.A."/>
            <person name="Stogios P."/>
            <person name="Kim Y."/>
            <person name="Tchigvintsev A."/>
            <person name="Flick R."/>
            <person name="Denaro R."/>
            <person name="Genovese M."/>
            <person name="Albar J.P."/>
            <person name="Reva O.N."/>
            <person name="Martinez-Gomariz M."/>
            <person name="Tran H."/>
            <person name="Ferrer M."/>
            <person name="Savchenko A."/>
            <person name="Yakunin A.F."/>
            <person name="Yakimov M.M."/>
            <person name="Golyshina O.V."/>
            <person name="Reinhardt R."/>
            <person name="Golyshin P.N."/>
        </authorList>
    </citation>
    <scope>NUCLEOTIDE SEQUENCE [LARGE SCALE GENOMIC DNA]</scope>
</reference>
<evidence type="ECO:0000313" key="3">
    <source>
        <dbReference type="Proteomes" id="UP000032749"/>
    </source>
</evidence>
<dbReference type="Proteomes" id="UP000032749">
    <property type="component" value="Chromosome"/>
</dbReference>